<dbReference type="Pfam" id="PF17919">
    <property type="entry name" value="RT_RNaseH_2"/>
    <property type="match status" value="1"/>
</dbReference>
<dbReference type="Gene3D" id="3.10.20.370">
    <property type="match status" value="1"/>
</dbReference>
<dbReference type="InterPro" id="IPR050951">
    <property type="entry name" value="Retrovirus_Pol_polyprotein"/>
</dbReference>
<name>A0A2P4XBC3_9STRA</name>
<reference evidence="3 4" key="1">
    <citation type="journal article" date="2017" name="Genome Biol. Evol.">
        <title>Phytophthora megakarya and P. palmivora, closely related causal agents of cacao black pod rot, underwent increases in genome sizes and gene numbers by different mechanisms.</title>
        <authorList>
            <person name="Ali S.S."/>
            <person name="Shao J."/>
            <person name="Lary D.J."/>
            <person name="Kronmiller B."/>
            <person name="Shen D."/>
            <person name="Strem M.D."/>
            <person name="Amoako-Attah I."/>
            <person name="Akrofi A.Y."/>
            <person name="Begoude B.A."/>
            <person name="Ten Hoopen G.M."/>
            <person name="Coulibaly K."/>
            <person name="Kebe B.I."/>
            <person name="Melnick R.L."/>
            <person name="Guiltinan M.J."/>
            <person name="Tyler B.M."/>
            <person name="Meinhardt L.W."/>
            <person name="Bailey B.A."/>
        </authorList>
    </citation>
    <scope>NUCLEOTIDE SEQUENCE [LARGE SCALE GENOMIC DNA]</scope>
    <source>
        <strain evidence="4">sbr112.9</strain>
    </source>
</reference>
<dbReference type="Proteomes" id="UP000237271">
    <property type="component" value="Unassembled WGS sequence"/>
</dbReference>
<evidence type="ECO:0000256" key="1">
    <source>
        <dbReference type="ARBA" id="ARBA00023268"/>
    </source>
</evidence>
<sequence>MSLDMLLYLLRSCSFIWNDACESALIQLKRKLVEPLILMYPDFNKRFKMYVDSSKLAVGVCLMQAIDSRAVAIAFACKLLDDSEKNWIISVTGHPKSSVGESFGLLVRSDATWIVMSVTFTRITRIWLEWLTTPTMSYGVVSITLQSILQVWDDHGSCGWALTPPPDY</sequence>
<dbReference type="GO" id="GO:0003824">
    <property type="term" value="F:catalytic activity"/>
    <property type="evidence" value="ECO:0007669"/>
    <property type="project" value="UniProtKB-KW"/>
</dbReference>
<comment type="caution">
    <text evidence="3">The sequence shown here is derived from an EMBL/GenBank/DDBJ whole genome shotgun (WGS) entry which is preliminary data.</text>
</comment>
<dbReference type="PANTHER" id="PTHR37984:SF5">
    <property type="entry name" value="PROTEIN NYNRIN-LIKE"/>
    <property type="match status" value="1"/>
</dbReference>
<dbReference type="PANTHER" id="PTHR37984">
    <property type="entry name" value="PROTEIN CBG26694"/>
    <property type="match status" value="1"/>
</dbReference>
<organism evidence="3 4">
    <name type="scientific">Phytophthora palmivora</name>
    <dbReference type="NCBI Taxonomy" id="4796"/>
    <lineage>
        <taxon>Eukaryota</taxon>
        <taxon>Sar</taxon>
        <taxon>Stramenopiles</taxon>
        <taxon>Oomycota</taxon>
        <taxon>Peronosporomycetes</taxon>
        <taxon>Peronosporales</taxon>
        <taxon>Peronosporaceae</taxon>
        <taxon>Phytophthora</taxon>
    </lineage>
</organism>
<gene>
    <name evidence="3" type="ORF">PHPALM_27937</name>
</gene>
<keyword evidence="4" id="KW-1185">Reference proteome</keyword>
<keyword evidence="1" id="KW-0511">Multifunctional enzyme</keyword>
<evidence type="ECO:0000313" key="3">
    <source>
        <dbReference type="EMBL" id="POM62850.1"/>
    </source>
</evidence>
<accession>A0A2P4XBC3</accession>
<evidence type="ECO:0000313" key="4">
    <source>
        <dbReference type="Proteomes" id="UP000237271"/>
    </source>
</evidence>
<dbReference type="InterPro" id="IPR041577">
    <property type="entry name" value="RT_RNaseH_2"/>
</dbReference>
<protein>
    <recommendedName>
        <fullName evidence="2">Reverse transcriptase/retrotransposon-derived protein RNase H-like domain-containing protein</fullName>
    </recommendedName>
</protein>
<feature type="domain" description="Reverse transcriptase/retrotransposon-derived protein RNase H-like" evidence="2">
    <location>
        <begin position="17"/>
        <end position="87"/>
    </location>
</feature>
<dbReference type="OrthoDB" id="10055717at2759"/>
<dbReference type="EMBL" id="NCKW01015489">
    <property type="protein sequence ID" value="POM62850.1"/>
    <property type="molecule type" value="Genomic_DNA"/>
</dbReference>
<dbReference type="AlphaFoldDB" id="A0A2P4XBC3"/>
<dbReference type="SUPFAM" id="SSF56672">
    <property type="entry name" value="DNA/RNA polymerases"/>
    <property type="match status" value="1"/>
</dbReference>
<dbReference type="InterPro" id="IPR043502">
    <property type="entry name" value="DNA/RNA_pol_sf"/>
</dbReference>
<evidence type="ECO:0000259" key="2">
    <source>
        <dbReference type="Pfam" id="PF17919"/>
    </source>
</evidence>
<proteinExistence type="predicted"/>